<evidence type="ECO:0000256" key="1">
    <source>
        <dbReference type="SAM" id="Phobius"/>
    </source>
</evidence>
<keyword evidence="2" id="KW-0732">Signal</keyword>
<reference evidence="3" key="1">
    <citation type="submission" date="2024-06" db="UniProtKB">
        <authorList>
            <consortium name="RefSeq"/>
        </authorList>
    </citation>
    <scope>NUCLEOTIDE SEQUENCE [LARGE SCALE GENOMIC DNA]</scope>
</reference>
<evidence type="ECO:0000313" key="3">
    <source>
        <dbReference type="Proteomes" id="UP000694844"/>
    </source>
</evidence>
<protein>
    <submittedName>
        <fullName evidence="4">Uncharacterized protein LOC111100258</fullName>
    </submittedName>
</protein>
<dbReference type="AlphaFoldDB" id="A0A8B8A871"/>
<feature type="chain" id="PRO_5034770011" evidence="2">
    <location>
        <begin position="28"/>
        <end position="227"/>
    </location>
</feature>
<name>A0A8B8A871_CRAVI</name>
<keyword evidence="3" id="KW-1185">Reference proteome</keyword>
<dbReference type="RefSeq" id="XP_022287657.1">
    <property type="nucleotide sequence ID" value="XM_022431949.1"/>
</dbReference>
<dbReference type="GeneID" id="111100258"/>
<feature type="signal peptide" evidence="2">
    <location>
        <begin position="1"/>
        <end position="27"/>
    </location>
</feature>
<dbReference type="Proteomes" id="UP000694844">
    <property type="component" value="Chromosome 1"/>
</dbReference>
<feature type="transmembrane region" description="Helical" evidence="1">
    <location>
        <begin position="109"/>
        <end position="133"/>
    </location>
</feature>
<gene>
    <name evidence="4" type="primary">LOC111100258</name>
</gene>
<proteinExistence type="predicted"/>
<sequence length="227" mass="26096">MILSNYSRLFINLYLVFLQMRISRSNATCLNGGMTLECCSGYRNITGICTECIGFYREDCLYPCGVGVYGAQCKEKCNCSDNEACNQYIGCTFSNEKSGVNEEVLDCRLVWQIMFSVISIQLLLFVICIGKYLRKGNRWTERRNVSEKSKGSKSRVENFTEREMIVEEGRQLGHTSIEADMLESSDQNREIDEAYNHIHFQRVPIIQHSSDEYGSVKRPNRCHESTH</sequence>
<reference evidence="4" key="2">
    <citation type="submission" date="2025-08" db="UniProtKB">
        <authorList>
            <consortium name="RefSeq"/>
        </authorList>
    </citation>
    <scope>IDENTIFICATION</scope>
    <source>
        <tissue evidence="4">Whole sample</tissue>
    </source>
</reference>
<evidence type="ECO:0000256" key="2">
    <source>
        <dbReference type="SAM" id="SignalP"/>
    </source>
</evidence>
<evidence type="ECO:0000313" key="4">
    <source>
        <dbReference type="RefSeq" id="XP_022287657.1"/>
    </source>
</evidence>
<keyword evidence="1" id="KW-0472">Membrane</keyword>
<dbReference type="OrthoDB" id="6105671at2759"/>
<accession>A0A8B8A871</accession>
<keyword evidence="1" id="KW-0812">Transmembrane</keyword>
<organism evidence="3 4">
    <name type="scientific">Crassostrea virginica</name>
    <name type="common">Eastern oyster</name>
    <dbReference type="NCBI Taxonomy" id="6565"/>
    <lineage>
        <taxon>Eukaryota</taxon>
        <taxon>Metazoa</taxon>
        <taxon>Spiralia</taxon>
        <taxon>Lophotrochozoa</taxon>
        <taxon>Mollusca</taxon>
        <taxon>Bivalvia</taxon>
        <taxon>Autobranchia</taxon>
        <taxon>Pteriomorphia</taxon>
        <taxon>Ostreida</taxon>
        <taxon>Ostreoidea</taxon>
        <taxon>Ostreidae</taxon>
        <taxon>Crassostrea</taxon>
    </lineage>
</organism>
<keyword evidence="1" id="KW-1133">Transmembrane helix</keyword>
<dbReference type="KEGG" id="cvn:111100258"/>